<evidence type="ECO:0000256" key="1">
    <source>
        <dbReference type="ARBA" id="ARBA00010884"/>
    </source>
</evidence>
<dbReference type="InterPro" id="IPR012020">
    <property type="entry name" value="ABHD4"/>
</dbReference>
<sequence>MNAICLFFIFILLFLLGFIGYRIYIYKKGLPIKVFYNQYSQISNLVQSIQRFKGSYHPTPWLFNCHAQTLYAMQLRKRIDFENEREKVVFPDGGNAIIDWFHPTVIQQVKYGNLTYNKKDDIIIIFHTLGGGSREKVINSFGVACAKKGYTAAVLNCRGCAGAKFTSEKAYNAYEVDDFKFSIDNYVKKRNPRHIFICGFSMGAMHATRYAIDHPGDVTAIVAVSHPMDAVKSSHKLETFPLNFFYLPNIMESHHRLYKKNPFLNNPDIEKSKNMTELDTAYTAPSLGMKSCIEYWEHLSIYDKIGSFNVPIIQLIAEDDPFTFKSCFPFKEAQEGSNRFMVLVTTKEGGHCGFIEGFDGEHSLVEDIAFEWFEKAAQFDMKGSELA</sequence>
<dbReference type="Proteomes" id="UP001470230">
    <property type="component" value="Unassembled WGS sequence"/>
</dbReference>
<dbReference type="InterPro" id="IPR000073">
    <property type="entry name" value="AB_hydrolase_1"/>
</dbReference>
<dbReference type="SUPFAM" id="SSF53474">
    <property type="entry name" value="alpha/beta-Hydrolases"/>
    <property type="match status" value="1"/>
</dbReference>
<feature type="transmembrane region" description="Helical" evidence="2">
    <location>
        <begin position="6"/>
        <end position="25"/>
    </location>
</feature>
<dbReference type="EMBL" id="JAPFFF010000034">
    <property type="protein sequence ID" value="KAK8843796.1"/>
    <property type="molecule type" value="Genomic_DNA"/>
</dbReference>
<evidence type="ECO:0000313" key="4">
    <source>
        <dbReference type="EMBL" id="KAK8843796.1"/>
    </source>
</evidence>
<dbReference type="PANTHER" id="PTHR10794">
    <property type="entry name" value="ABHYDROLASE DOMAIN-CONTAINING PROTEIN"/>
    <property type="match status" value="1"/>
</dbReference>
<dbReference type="Pfam" id="PF00561">
    <property type="entry name" value="Abhydrolase_1"/>
    <property type="match status" value="1"/>
</dbReference>
<organism evidence="4 5">
    <name type="scientific">Tritrichomonas musculus</name>
    <dbReference type="NCBI Taxonomy" id="1915356"/>
    <lineage>
        <taxon>Eukaryota</taxon>
        <taxon>Metamonada</taxon>
        <taxon>Parabasalia</taxon>
        <taxon>Tritrichomonadida</taxon>
        <taxon>Tritrichomonadidae</taxon>
        <taxon>Tritrichomonas</taxon>
    </lineage>
</organism>
<feature type="domain" description="AB hydrolase-1" evidence="3">
    <location>
        <begin position="122"/>
        <end position="323"/>
    </location>
</feature>
<evidence type="ECO:0000256" key="2">
    <source>
        <dbReference type="SAM" id="Phobius"/>
    </source>
</evidence>
<dbReference type="PANTHER" id="PTHR10794:SF63">
    <property type="entry name" value="ALPHA_BETA HYDROLASE 1, ISOFORM A"/>
    <property type="match status" value="1"/>
</dbReference>
<keyword evidence="2" id="KW-0812">Transmembrane</keyword>
<keyword evidence="2" id="KW-1133">Transmembrane helix</keyword>
<keyword evidence="5" id="KW-1185">Reference proteome</keyword>
<evidence type="ECO:0000313" key="5">
    <source>
        <dbReference type="Proteomes" id="UP001470230"/>
    </source>
</evidence>
<comment type="similarity">
    <text evidence="1">Belongs to the AB hydrolase superfamily. AB hydrolase 4 family.</text>
</comment>
<keyword evidence="2" id="KW-0472">Membrane</keyword>
<protein>
    <recommendedName>
        <fullName evidence="3">AB hydrolase-1 domain-containing protein</fullName>
    </recommendedName>
</protein>
<dbReference type="PIRSF" id="PIRSF005211">
    <property type="entry name" value="Ab_hydro_YheT"/>
    <property type="match status" value="1"/>
</dbReference>
<name>A0ABR2HCH9_9EUKA</name>
<evidence type="ECO:0000259" key="3">
    <source>
        <dbReference type="Pfam" id="PF00561"/>
    </source>
</evidence>
<dbReference type="Gene3D" id="3.40.50.1820">
    <property type="entry name" value="alpha/beta hydrolase"/>
    <property type="match status" value="1"/>
</dbReference>
<dbReference type="InterPro" id="IPR050960">
    <property type="entry name" value="AB_hydrolase_4_sf"/>
</dbReference>
<reference evidence="4 5" key="1">
    <citation type="submission" date="2024-04" db="EMBL/GenBank/DDBJ databases">
        <title>Tritrichomonas musculus Genome.</title>
        <authorList>
            <person name="Alves-Ferreira E."/>
            <person name="Grigg M."/>
            <person name="Lorenzi H."/>
            <person name="Galac M."/>
        </authorList>
    </citation>
    <scope>NUCLEOTIDE SEQUENCE [LARGE SCALE GENOMIC DNA]</scope>
    <source>
        <strain evidence="4 5">EAF2021</strain>
    </source>
</reference>
<dbReference type="InterPro" id="IPR029058">
    <property type="entry name" value="AB_hydrolase_fold"/>
</dbReference>
<proteinExistence type="inferred from homology"/>
<accession>A0ABR2HCH9</accession>
<gene>
    <name evidence="4" type="ORF">M9Y10_024870</name>
</gene>
<comment type="caution">
    <text evidence="4">The sequence shown here is derived from an EMBL/GenBank/DDBJ whole genome shotgun (WGS) entry which is preliminary data.</text>
</comment>